<keyword evidence="5" id="KW-1185">Reference proteome</keyword>
<protein>
    <recommendedName>
        <fullName evidence="3">Urease accessory protein UreF</fullName>
    </recommendedName>
</protein>
<evidence type="ECO:0000313" key="4">
    <source>
        <dbReference type="EMBL" id="MCT8971553.1"/>
    </source>
</evidence>
<dbReference type="Gene3D" id="1.10.4190.10">
    <property type="entry name" value="Urease accessory protein UreF"/>
    <property type="match status" value="1"/>
</dbReference>
<reference evidence="4 5" key="1">
    <citation type="submission" date="2022-04" db="EMBL/GenBank/DDBJ databases">
        <authorList>
            <person name="Ye Y.-Q."/>
            <person name="Du Z.-J."/>
        </authorList>
    </citation>
    <scope>NUCLEOTIDE SEQUENCE [LARGE SCALE GENOMIC DNA]</scope>
    <source>
        <strain evidence="4 5">A6E488</strain>
    </source>
</reference>
<dbReference type="InterPro" id="IPR038277">
    <property type="entry name" value="UreF_sf"/>
</dbReference>
<dbReference type="EMBL" id="JALIDZ010000003">
    <property type="protein sequence ID" value="MCT8971553.1"/>
    <property type="molecule type" value="Genomic_DNA"/>
</dbReference>
<comment type="caution">
    <text evidence="4">The sequence shown here is derived from an EMBL/GenBank/DDBJ whole genome shotgun (WGS) entry which is preliminary data.</text>
</comment>
<gene>
    <name evidence="3" type="primary">ureF</name>
    <name evidence="4" type="ORF">MUB46_06780</name>
</gene>
<evidence type="ECO:0000313" key="5">
    <source>
        <dbReference type="Proteomes" id="UP001320898"/>
    </source>
</evidence>
<keyword evidence="1 3" id="KW-0996">Nickel insertion</keyword>
<dbReference type="Pfam" id="PF01730">
    <property type="entry name" value="UreF"/>
    <property type="match status" value="1"/>
</dbReference>
<comment type="similarity">
    <text evidence="3">Belongs to the UreF family.</text>
</comment>
<dbReference type="InterPro" id="IPR002639">
    <property type="entry name" value="UreF"/>
</dbReference>
<keyword evidence="3" id="KW-0963">Cytoplasm</keyword>
<dbReference type="Proteomes" id="UP001320898">
    <property type="component" value="Unassembled WGS sequence"/>
</dbReference>
<evidence type="ECO:0000256" key="1">
    <source>
        <dbReference type="ARBA" id="ARBA00022988"/>
    </source>
</evidence>
<name>A0AAW5QV32_9HYPH</name>
<comment type="subunit">
    <text evidence="3">UreD, UreF and UreG form a complex that acts as a GTP-hydrolysis-dependent molecular chaperone, activating the urease apoprotein by helping to assemble the nickel containing metallocenter of UreC. The UreE protein probably delivers the nickel.</text>
</comment>
<comment type="function">
    <text evidence="3">Required for maturation of urease via the functional incorporation of the urease nickel metallocenter.</text>
</comment>
<comment type="subcellular location">
    <subcellularLocation>
        <location evidence="3">Cytoplasm</location>
    </subcellularLocation>
</comment>
<dbReference type="PIRSF" id="PIRSF009467">
    <property type="entry name" value="Ureas_acces_UreF"/>
    <property type="match status" value="1"/>
</dbReference>
<evidence type="ECO:0000256" key="3">
    <source>
        <dbReference type="HAMAP-Rule" id="MF_01385"/>
    </source>
</evidence>
<evidence type="ECO:0000256" key="2">
    <source>
        <dbReference type="ARBA" id="ARBA00023186"/>
    </source>
</evidence>
<organism evidence="4 5">
    <name type="scientific">Microbaculum marinisediminis</name>
    <dbReference type="NCBI Taxonomy" id="2931392"/>
    <lineage>
        <taxon>Bacteria</taxon>
        <taxon>Pseudomonadati</taxon>
        <taxon>Pseudomonadota</taxon>
        <taxon>Alphaproteobacteria</taxon>
        <taxon>Hyphomicrobiales</taxon>
        <taxon>Tepidamorphaceae</taxon>
        <taxon>Microbaculum</taxon>
    </lineage>
</organism>
<sequence>MTVTAMVDRQVLDPAALYRLMAWLSPSFPVGAFSHSHGLEWAVETGDVVDAASLEAWVGQILRFGAGRQDAILFAATWRAMIAGDRRRLDEIAELAAALSPSKERAVETLSQGKAFVLATEAAWPAAGAPSPDGDLAYPVAVGIAAGRHGIPLDASLVAYLHAFAANIVSAGVRLIPLGQTDGQKVTAALEPVVAEVAAEAETATLEDLGGCVFFADIASMRHETQYTRLFRT</sequence>
<dbReference type="RefSeq" id="WP_261615536.1">
    <property type="nucleotide sequence ID" value="NZ_JALIDZ010000003.1"/>
</dbReference>
<accession>A0AAW5QV32</accession>
<dbReference type="HAMAP" id="MF_01385">
    <property type="entry name" value="UreF"/>
    <property type="match status" value="1"/>
</dbReference>
<dbReference type="PANTHER" id="PTHR33620:SF1">
    <property type="entry name" value="UREASE ACCESSORY PROTEIN F"/>
    <property type="match status" value="1"/>
</dbReference>
<dbReference type="GO" id="GO:0005737">
    <property type="term" value="C:cytoplasm"/>
    <property type="evidence" value="ECO:0007669"/>
    <property type="project" value="UniProtKB-SubCell"/>
</dbReference>
<proteinExistence type="inferred from homology"/>
<dbReference type="PANTHER" id="PTHR33620">
    <property type="entry name" value="UREASE ACCESSORY PROTEIN F"/>
    <property type="match status" value="1"/>
</dbReference>
<dbReference type="AlphaFoldDB" id="A0AAW5QV32"/>
<keyword evidence="2 3" id="KW-0143">Chaperone</keyword>
<dbReference type="GO" id="GO:0016151">
    <property type="term" value="F:nickel cation binding"/>
    <property type="evidence" value="ECO:0007669"/>
    <property type="project" value="UniProtKB-UniRule"/>
</dbReference>